<dbReference type="InterPro" id="IPR036388">
    <property type="entry name" value="WH-like_DNA-bd_sf"/>
</dbReference>
<sequence>MARRPAAAPSRSRSRGASPSAARRSADVTEAVREAAKLAPVLREAVLAGRDAPTPKLAARADALFTKLLERGARAVAKQPALASECALAALSIARGEEARTRAYDVAAASANALGGARAAEIWLHVAIDAWAHGRIARAQSAADRASACAGDGASPELRARIALERGRIAFGRSEWAVARAHTEDARAIAASNELVALEALAHVGLAAIGSHELAPDAARHARRAILLAERIGSKDVLGRAQAQLGIVLVERGVHDEGRRVLESAITLERERGEGENECRALLYLSMLEVDAGRPLHALHCLGRAREVAMARGSRVARAMVHGSVGVVHLVRGHPRPAARELVEADLVLEDVGNRHARITFSAFLAAAEALAGRPTEARAAFAQARTLMQEGVGPAYGVELLRVLEQVLAVTEGASVDDARDVLAEIERGSVAAHWADLRVACALARRAIVGEAASKLPRIEPTPGLVIAHDGRWFSLEGSRPIDLESRPVLRRTLAVLAEARVSEPGVTVARATLVERLWPEDARLGERLLENRMNVAIATLRRLGLRDAIRTGDRGYRLREDLPVTIDPG</sequence>
<dbReference type="Proteomes" id="UP000034883">
    <property type="component" value="Chromosome"/>
</dbReference>
<reference evidence="2 3" key="1">
    <citation type="submission" date="2015-03" db="EMBL/GenBank/DDBJ databases">
        <title>Genome assembly of Sandaracinus amylolyticus DSM 53668.</title>
        <authorList>
            <person name="Sharma G."/>
            <person name="Subramanian S."/>
        </authorList>
    </citation>
    <scope>NUCLEOTIDE SEQUENCE [LARGE SCALE GENOMIC DNA]</scope>
    <source>
        <strain evidence="2 3">DSM 53668</strain>
    </source>
</reference>
<keyword evidence="3" id="KW-1185">Reference proteome</keyword>
<gene>
    <name evidence="2" type="ORF">DB32_003019</name>
</gene>
<evidence type="ECO:0000313" key="2">
    <source>
        <dbReference type="EMBL" id="AKF05870.1"/>
    </source>
</evidence>
<feature type="region of interest" description="Disordered" evidence="1">
    <location>
        <begin position="1"/>
        <end position="26"/>
    </location>
</feature>
<dbReference type="Gene3D" id="1.25.40.10">
    <property type="entry name" value="Tetratricopeptide repeat domain"/>
    <property type="match status" value="1"/>
</dbReference>
<dbReference type="InterPro" id="IPR011990">
    <property type="entry name" value="TPR-like_helical_dom_sf"/>
</dbReference>
<evidence type="ECO:0000313" key="3">
    <source>
        <dbReference type="Proteomes" id="UP000034883"/>
    </source>
</evidence>
<protein>
    <submittedName>
        <fullName evidence="2">Response regulator of zinc sigma-54-dependent two-component system</fullName>
    </submittedName>
</protein>
<evidence type="ECO:0000256" key="1">
    <source>
        <dbReference type="SAM" id="MobiDB-lite"/>
    </source>
</evidence>
<dbReference type="Gene3D" id="1.10.10.10">
    <property type="entry name" value="Winged helix-like DNA-binding domain superfamily/Winged helix DNA-binding domain"/>
    <property type="match status" value="1"/>
</dbReference>
<feature type="compositionally biased region" description="Low complexity" evidence="1">
    <location>
        <begin position="1"/>
        <end position="23"/>
    </location>
</feature>
<proteinExistence type="predicted"/>
<organism evidence="2 3">
    <name type="scientific">Sandaracinus amylolyticus</name>
    <dbReference type="NCBI Taxonomy" id="927083"/>
    <lineage>
        <taxon>Bacteria</taxon>
        <taxon>Pseudomonadati</taxon>
        <taxon>Myxococcota</taxon>
        <taxon>Polyangia</taxon>
        <taxon>Polyangiales</taxon>
        <taxon>Sandaracinaceae</taxon>
        <taxon>Sandaracinus</taxon>
    </lineage>
</organism>
<dbReference type="AlphaFoldDB" id="A0A0F6YIF4"/>
<dbReference type="KEGG" id="samy:DB32_003019"/>
<dbReference type="RefSeq" id="WP_053233094.1">
    <property type="nucleotide sequence ID" value="NZ_CP011125.1"/>
</dbReference>
<accession>A0A0F6YIF4</accession>
<dbReference type="EMBL" id="CP011125">
    <property type="protein sequence ID" value="AKF05870.1"/>
    <property type="molecule type" value="Genomic_DNA"/>
</dbReference>
<name>A0A0F6YIF4_9BACT</name>
<dbReference type="SUPFAM" id="SSF48452">
    <property type="entry name" value="TPR-like"/>
    <property type="match status" value="1"/>
</dbReference>